<dbReference type="EMBL" id="BAAABU010000017">
    <property type="protein sequence ID" value="GAA0249067.1"/>
    <property type="molecule type" value="Genomic_DNA"/>
</dbReference>
<dbReference type="Proteomes" id="UP001500416">
    <property type="component" value="Unassembled WGS sequence"/>
</dbReference>
<comment type="caution">
    <text evidence="2">The sequence shown here is derived from an EMBL/GenBank/DDBJ whole genome shotgun (WGS) entry which is preliminary data.</text>
</comment>
<feature type="region of interest" description="Disordered" evidence="1">
    <location>
        <begin position="1"/>
        <end position="64"/>
    </location>
</feature>
<evidence type="ECO:0000313" key="3">
    <source>
        <dbReference type="Proteomes" id="UP001500416"/>
    </source>
</evidence>
<evidence type="ECO:0000256" key="1">
    <source>
        <dbReference type="SAM" id="MobiDB-lite"/>
    </source>
</evidence>
<accession>A0ABN0UFP5</accession>
<protein>
    <submittedName>
        <fullName evidence="2">Uncharacterized protein</fullName>
    </submittedName>
</protein>
<proteinExistence type="predicted"/>
<feature type="compositionally biased region" description="Basic and acidic residues" evidence="1">
    <location>
        <begin position="26"/>
        <end position="36"/>
    </location>
</feature>
<name>A0ABN0UFP5_9PSEU</name>
<keyword evidence="3" id="KW-1185">Reference proteome</keyword>
<feature type="compositionally biased region" description="Basic and acidic residues" evidence="1">
    <location>
        <begin position="50"/>
        <end position="64"/>
    </location>
</feature>
<organism evidence="2 3">
    <name type="scientific">Saccharothrix mutabilis subsp. mutabilis</name>
    <dbReference type="NCBI Taxonomy" id="66855"/>
    <lineage>
        <taxon>Bacteria</taxon>
        <taxon>Bacillati</taxon>
        <taxon>Actinomycetota</taxon>
        <taxon>Actinomycetes</taxon>
        <taxon>Pseudonocardiales</taxon>
        <taxon>Pseudonocardiaceae</taxon>
        <taxon>Saccharothrix</taxon>
    </lineage>
</organism>
<sequence length="64" mass="7034">MPTKSTRPSSHGLVTPSASAVLREPPTFDHDLDRATGEGWARTPKPGLRIRPDGLLDRTRDDRA</sequence>
<gene>
    <name evidence="2" type="ORF">GCM10010492_56300</name>
</gene>
<reference evidence="2 3" key="1">
    <citation type="journal article" date="2019" name="Int. J. Syst. Evol. Microbiol.">
        <title>The Global Catalogue of Microorganisms (GCM) 10K type strain sequencing project: providing services to taxonomists for standard genome sequencing and annotation.</title>
        <authorList>
            <consortium name="The Broad Institute Genomics Platform"/>
            <consortium name="The Broad Institute Genome Sequencing Center for Infectious Disease"/>
            <person name="Wu L."/>
            <person name="Ma J."/>
        </authorList>
    </citation>
    <scope>NUCLEOTIDE SEQUENCE [LARGE SCALE GENOMIC DNA]</scope>
    <source>
        <strain evidence="2 3">JCM 3380</strain>
    </source>
</reference>
<evidence type="ECO:0000313" key="2">
    <source>
        <dbReference type="EMBL" id="GAA0249067.1"/>
    </source>
</evidence>
<dbReference type="RefSeq" id="WP_343936948.1">
    <property type="nucleotide sequence ID" value="NZ_BAAABU010000017.1"/>
</dbReference>